<dbReference type="InterPro" id="IPR023395">
    <property type="entry name" value="MCP_dom_sf"/>
</dbReference>
<keyword evidence="9 10" id="KW-0472">Membrane</keyword>
<dbReference type="OrthoDB" id="756301at2759"/>
<evidence type="ECO:0000256" key="6">
    <source>
        <dbReference type="ARBA" id="ARBA00022792"/>
    </source>
</evidence>
<evidence type="ECO:0000256" key="11">
    <source>
        <dbReference type="RuleBase" id="RU000488"/>
    </source>
</evidence>
<sequence length="319" mass="35152">MTGGNRQTVQTTADTFAFKYALSAIAAVVAETATYPFDITKTRLQLQREGLIVGSQCNHGTCVPYRGMVATALGIVQEEGLTSIYQGLSAALYRHIIYTGLRMTFYEVIRESILKKEADGSYPVWKASLGGLTAGALGQFIASPADLVKVQMQMEGRRRLEGKPSRVKNVSHALKQIIAEGGYKGLYRGCVPNVQRAALVNMGDLCTYDTAKQKLLKWTTLEDNYVTHTIASAMSGLVAATLGTPADNVKTRIMNQPTENGRGLMYKGTLDCLVTTVQQEGFWTLYRGFVPIWLRMAPWSLTFWLTYEQVRRMSGAGSF</sequence>
<evidence type="ECO:0000256" key="7">
    <source>
        <dbReference type="ARBA" id="ARBA00022989"/>
    </source>
</evidence>
<evidence type="ECO:0000256" key="8">
    <source>
        <dbReference type="ARBA" id="ARBA00023128"/>
    </source>
</evidence>
<comment type="similarity">
    <text evidence="2 11">Belongs to the mitochondrial carrier (TC 2.A.29) family.</text>
</comment>
<gene>
    <name evidence="12" type="ORF">KP79_PYT06038</name>
</gene>
<evidence type="ECO:0000256" key="3">
    <source>
        <dbReference type="ARBA" id="ARBA00022448"/>
    </source>
</evidence>
<evidence type="ECO:0000256" key="2">
    <source>
        <dbReference type="ARBA" id="ARBA00006375"/>
    </source>
</evidence>
<evidence type="ECO:0000313" key="13">
    <source>
        <dbReference type="Proteomes" id="UP000242188"/>
    </source>
</evidence>
<dbReference type="PANTHER" id="PTHR45618">
    <property type="entry name" value="MITOCHONDRIAL DICARBOXYLATE CARRIER-RELATED"/>
    <property type="match status" value="1"/>
</dbReference>
<dbReference type="FunFam" id="1.50.40.10:FF:000062">
    <property type="entry name" value="mitochondrial uncoupling protein 3"/>
    <property type="match status" value="1"/>
</dbReference>
<dbReference type="Pfam" id="PF00153">
    <property type="entry name" value="Mito_carr"/>
    <property type="match status" value="3"/>
</dbReference>
<keyword evidence="13" id="KW-1185">Reference proteome</keyword>
<comment type="caution">
    <text evidence="12">The sequence shown here is derived from an EMBL/GenBank/DDBJ whole genome shotgun (WGS) entry which is preliminary data.</text>
</comment>
<dbReference type="InterPro" id="IPR050391">
    <property type="entry name" value="Mito_Metabolite_Transporter"/>
</dbReference>
<keyword evidence="7" id="KW-1133">Transmembrane helix</keyword>
<evidence type="ECO:0000313" key="12">
    <source>
        <dbReference type="EMBL" id="OWF49407.1"/>
    </source>
</evidence>
<feature type="repeat" description="Solcar" evidence="10">
    <location>
        <begin position="122"/>
        <end position="214"/>
    </location>
</feature>
<name>A0A210QKY8_MIZYE</name>
<proteinExistence type="inferred from homology"/>
<dbReference type="Proteomes" id="UP000242188">
    <property type="component" value="Unassembled WGS sequence"/>
</dbReference>
<dbReference type="SUPFAM" id="SSF103506">
    <property type="entry name" value="Mitochondrial carrier"/>
    <property type="match status" value="1"/>
</dbReference>
<dbReference type="PROSITE" id="PS50920">
    <property type="entry name" value="SOLCAR"/>
    <property type="match status" value="3"/>
</dbReference>
<keyword evidence="4 10" id="KW-0812">Transmembrane</keyword>
<keyword evidence="3 11" id="KW-0813">Transport</keyword>
<evidence type="ECO:0000256" key="9">
    <source>
        <dbReference type="ARBA" id="ARBA00023136"/>
    </source>
</evidence>
<dbReference type="InterPro" id="IPR018108">
    <property type="entry name" value="MCP_transmembrane"/>
</dbReference>
<feature type="repeat" description="Solcar" evidence="10">
    <location>
        <begin position="14"/>
        <end position="112"/>
    </location>
</feature>
<reference evidence="12 13" key="1">
    <citation type="journal article" date="2017" name="Nat. Ecol. Evol.">
        <title>Scallop genome provides insights into evolution of bilaterian karyotype and development.</title>
        <authorList>
            <person name="Wang S."/>
            <person name="Zhang J."/>
            <person name="Jiao W."/>
            <person name="Li J."/>
            <person name="Xun X."/>
            <person name="Sun Y."/>
            <person name="Guo X."/>
            <person name="Huan P."/>
            <person name="Dong B."/>
            <person name="Zhang L."/>
            <person name="Hu X."/>
            <person name="Sun X."/>
            <person name="Wang J."/>
            <person name="Zhao C."/>
            <person name="Wang Y."/>
            <person name="Wang D."/>
            <person name="Huang X."/>
            <person name="Wang R."/>
            <person name="Lv J."/>
            <person name="Li Y."/>
            <person name="Zhang Z."/>
            <person name="Liu B."/>
            <person name="Lu W."/>
            <person name="Hui Y."/>
            <person name="Liang J."/>
            <person name="Zhou Z."/>
            <person name="Hou R."/>
            <person name="Li X."/>
            <person name="Liu Y."/>
            <person name="Li H."/>
            <person name="Ning X."/>
            <person name="Lin Y."/>
            <person name="Zhao L."/>
            <person name="Xing Q."/>
            <person name="Dou J."/>
            <person name="Li Y."/>
            <person name="Mao J."/>
            <person name="Guo H."/>
            <person name="Dou H."/>
            <person name="Li T."/>
            <person name="Mu C."/>
            <person name="Jiang W."/>
            <person name="Fu Q."/>
            <person name="Fu X."/>
            <person name="Miao Y."/>
            <person name="Liu J."/>
            <person name="Yu Q."/>
            <person name="Li R."/>
            <person name="Liao H."/>
            <person name="Li X."/>
            <person name="Kong Y."/>
            <person name="Jiang Z."/>
            <person name="Chourrout D."/>
            <person name="Li R."/>
            <person name="Bao Z."/>
        </authorList>
    </citation>
    <scope>NUCLEOTIDE SEQUENCE [LARGE SCALE GENOMIC DNA]</scope>
    <source>
        <strain evidence="12 13">PY_sf001</strain>
    </source>
</reference>
<keyword evidence="6" id="KW-0999">Mitochondrion inner membrane</keyword>
<organism evidence="12 13">
    <name type="scientific">Mizuhopecten yessoensis</name>
    <name type="common">Japanese scallop</name>
    <name type="synonym">Patinopecten yessoensis</name>
    <dbReference type="NCBI Taxonomy" id="6573"/>
    <lineage>
        <taxon>Eukaryota</taxon>
        <taxon>Metazoa</taxon>
        <taxon>Spiralia</taxon>
        <taxon>Lophotrochozoa</taxon>
        <taxon>Mollusca</taxon>
        <taxon>Bivalvia</taxon>
        <taxon>Autobranchia</taxon>
        <taxon>Pteriomorphia</taxon>
        <taxon>Pectinida</taxon>
        <taxon>Pectinoidea</taxon>
        <taxon>Pectinidae</taxon>
        <taxon>Mizuhopecten</taxon>
    </lineage>
</organism>
<evidence type="ECO:0000256" key="10">
    <source>
        <dbReference type="PROSITE-ProRule" id="PRU00282"/>
    </source>
</evidence>
<dbReference type="STRING" id="6573.A0A210QKY8"/>
<dbReference type="AlphaFoldDB" id="A0A210QKY8"/>
<dbReference type="GO" id="GO:0005743">
    <property type="term" value="C:mitochondrial inner membrane"/>
    <property type="evidence" value="ECO:0007669"/>
    <property type="project" value="UniProtKB-SubCell"/>
</dbReference>
<evidence type="ECO:0000256" key="1">
    <source>
        <dbReference type="ARBA" id="ARBA00004448"/>
    </source>
</evidence>
<keyword evidence="8" id="KW-0496">Mitochondrion</keyword>
<evidence type="ECO:0000256" key="5">
    <source>
        <dbReference type="ARBA" id="ARBA00022737"/>
    </source>
</evidence>
<evidence type="ECO:0000256" key="4">
    <source>
        <dbReference type="ARBA" id="ARBA00022692"/>
    </source>
</evidence>
<keyword evidence="5" id="KW-0677">Repeat</keyword>
<comment type="subcellular location">
    <subcellularLocation>
        <location evidence="1">Mitochondrion inner membrane</location>
        <topology evidence="1">Multi-pass membrane protein</topology>
    </subcellularLocation>
</comment>
<feature type="repeat" description="Solcar" evidence="10">
    <location>
        <begin position="223"/>
        <end position="313"/>
    </location>
</feature>
<dbReference type="EMBL" id="NEDP02003112">
    <property type="protein sequence ID" value="OWF49407.1"/>
    <property type="molecule type" value="Genomic_DNA"/>
</dbReference>
<protein>
    <submittedName>
        <fullName evidence="12">Mitochondrial uncoupling protein 4</fullName>
    </submittedName>
</protein>
<dbReference type="Gene3D" id="1.50.40.10">
    <property type="entry name" value="Mitochondrial carrier domain"/>
    <property type="match status" value="1"/>
</dbReference>
<accession>A0A210QKY8</accession>